<evidence type="ECO:0000313" key="1">
    <source>
        <dbReference type="EMBL" id="GAI82417.1"/>
    </source>
</evidence>
<dbReference type="EMBL" id="BARW01006912">
    <property type="protein sequence ID" value="GAI82417.1"/>
    <property type="molecule type" value="Genomic_DNA"/>
</dbReference>
<gene>
    <name evidence="1" type="ORF">S12H4_14500</name>
</gene>
<name>X1RNV2_9ZZZZ</name>
<protein>
    <submittedName>
        <fullName evidence="1">Uncharacterized protein</fullName>
    </submittedName>
</protein>
<comment type="caution">
    <text evidence="1">The sequence shown here is derived from an EMBL/GenBank/DDBJ whole genome shotgun (WGS) entry which is preliminary data.</text>
</comment>
<organism evidence="1">
    <name type="scientific">marine sediment metagenome</name>
    <dbReference type="NCBI Taxonomy" id="412755"/>
    <lineage>
        <taxon>unclassified sequences</taxon>
        <taxon>metagenomes</taxon>
        <taxon>ecological metagenomes</taxon>
    </lineage>
</organism>
<reference evidence="1" key="1">
    <citation type="journal article" date="2014" name="Front. Microbiol.">
        <title>High frequency of phylogenetically diverse reductive dehalogenase-homologous genes in deep subseafloor sedimentary metagenomes.</title>
        <authorList>
            <person name="Kawai M."/>
            <person name="Futagami T."/>
            <person name="Toyoda A."/>
            <person name="Takaki Y."/>
            <person name="Nishi S."/>
            <person name="Hori S."/>
            <person name="Arai W."/>
            <person name="Tsubouchi T."/>
            <person name="Morono Y."/>
            <person name="Uchiyama I."/>
            <person name="Ito T."/>
            <person name="Fujiyama A."/>
            <person name="Inagaki F."/>
            <person name="Takami H."/>
        </authorList>
    </citation>
    <scope>NUCLEOTIDE SEQUENCE</scope>
    <source>
        <strain evidence="1">Expedition CK06-06</strain>
    </source>
</reference>
<accession>X1RNV2</accession>
<feature type="non-terminal residue" evidence="1">
    <location>
        <position position="1"/>
    </location>
</feature>
<sequence length="35" mass="4041">AGGREFNSRRPRLFIIDHDEKRHGVIAYDAESQVT</sequence>
<dbReference type="AlphaFoldDB" id="X1RNV2"/>
<proteinExistence type="predicted"/>